<evidence type="ECO:0000259" key="1">
    <source>
        <dbReference type="Pfam" id="PF09836"/>
    </source>
</evidence>
<dbReference type="Pfam" id="PF09836">
    <property type="entry name" value="DUF2063"/>
    <property type="match status" value="1"/>
</dbReference>
<protein>
    <recommendedName>
        <fullName evidence="1">Putative DNA-binding domain-containing protein</fullName>
    </recommendedName>
</protein>
<dbReference type="Gene3D" id="1.10.150.690">
    <property type="entry name" value="DUF2063"/>
    <property type="match status" value="1"/>
</dbReference>
<dbReference type="AlphaFoldDB" id="A0A0A1E2H3"/>
<sequence>MRPELEAPLGLRTWNGSDPAQRYGIYRNNVMVSLTEALADNFPTIRTQVGEAFFTAMSACYIRQHLPDSPVLAFYGSNMPAFIAAFEPLRDYPWLSDLARMDMAFIRASHAGDAAAPVYSSLPEELMMLKVVLHPSLQLMCSSWAIFSLWMRDRDGDQGMETEFVDPAQPQSVMLFRPHLDVMVQPIQLASARFVDALMAGKTLMKALEDGLDCDAAFEPTLILRGLIHRGLVLNFSHDVNGETL</sequence>
<proteinExistence type="predicted"/>
<feature type="domain" description="Putative DNA-binding" evidence="1">
    <location>
        <begin position="15"/>
        <end position="83"/>
    </location>
</feature>
<dbReference type="InterPro" id="IPR044922">
    <property type="entry name" value="DUF2063_N_sf"/>
</dbReference>
<keyword evidence="2" id="KW-0614">Plasmid</keyword>
<dbReference type="InterPro" id="IPR018640">
    <property type="entry name" value="DUF2063"/>
</dbReference>
<dbReference type="EMBL" id="KP056256">
    <property type="protein sequence ID" value="AIY23027.1"/>
    <property type="molecule type" value="Genomic_DNA"/>
</dbReference>
<evidence type="ECO:0000313" key="2">
    <source>
        <dbReference type="EMBL" id="AIY23027.1"/>
    </source>
</evidence>
<accession>A0A0A1E2H3</accession>
<name>A0A0A1E2H3_ECOLX</name>
<reference evidence="2" key="1">
    <citation type="journal article" date="2015" name="Antimicrob. Agents Chemother.">
        <title>Complete Sequence of Conjugative IncA/C Plasmid Encoding CMY-2 ?-Lactamase and RmtE 16S rRNA Methyltransferase.</title>
        <authorList>
            <person name="Lee C.S."/>
            <person name="Li J.J."/>
            <person name="Doi Y."/>
        </authorList>
    </citation>
    <scope>NUCLEOTIDE SEQUENCE</scope>
    <source>
        <strain evidence="2">YDC637</strain>
        <plasmid evidence="2">pYDC637</plasmid>
    </source>
</reference>
<organism evidence="2">
    <name type="scientific">Escherichia coli</name>
    <dbReference type="NCBI Taxonomy" id="562"/>
    <lineage>
        <taxon>Bacteria</taxon>
        <taxon>Pseudomonadati</taxon>
        <taxon>Pseudomonadota</taxon>
        <taxon>Gammaproteobacteria</taxon>
        <taxon>Enterobacterales</taxon>
        <taxon>Enterobacteriaceae</taxon>
        <taxon>Escherichia</taxon>
    </lineage>
</organism>
<geneLocation type="plasmid" evidence="2">
    <name>pYDC637</name>
</geneLocation>